<keyword evidence="4" id="KW-0418">Kinase</keyword>
<protein>
    <submittedName>
        <fullName evidence="4">Mitogen-activated protein kinase kinase kinase</fullName>
    </submittedName>
</protein>
<dbReference type="InterPro" id="IPR013761">
    <property type="entry name" value="SAM/pointed_sf"/>
</dbReference>
<dbReference type="GO" id="GO:0016301">
    <property type="term" value="F:kinase activity"/>
    <property type="evidence" value="ECO:0007669"/>
    <property type="project" value="UniProtKB-KW"/>
</dbReference>
<feature type="region of interest" description="Disordered" evidence="2">
    <location>
        <begin position="19"/>
        <end position="76"/>
    </location>
</feature>
<dbReference type="Gene3D" id="1.10.150.50">
    <property type="entry name" value="Transcription Factor, Ets-1"/>
    <property type="match status" value="1"/>
</dbReference>
<dbReference type="InterPro" id="IPR001660">
    <property type="entry name" value="SAM"/>
</dbReference>
<dbReference type="PANTHER" id="PTHR10627">
    <property type="entry name" value="SCP160"/>
    <property type="match status" value="1"/>
</dbReference>
<gene>
    <name evidence="4" type="ORF">PanWU01x14_244360</name>
</gene>
<reference evidence="5" key="1">
    <citation type="submission" date="2016-06" db="EMBL/GenBank/DDBJ databases">
        <title>Parallel loss of symbiosis genes in relatives of nitrogen-fixing non-legume Parasponia.</title>
        <authorList>
            <person name="Van Velzen R."/>
            <person name="Holmer R."/>
            <person name="Bu F."/>
            <person name="Rutten L."/>
            <person name="Van Zeijl A."/>
            <person name="Liu W."/>
            <person name="Santuari L."/>
            <person name="Cao Q."/>
            <person name="Sharma T."/>
            <person name="Shen D."/>
            <person name="Roswanjaya Y."/>
            <person name="Wardhani T."/>
            <person name="Kalhor M.S."/>
            <person name="Jansen J."/>
            <person name="Van den Hoogen J."/>
            <person name="Gungor B."/>
            <person name="Hartog M."/>
            <person name="Hontelez J."/>
            <person name="Verver J."/>
            <person name="Yang W.-C."/>
            <person name="Schijlen E."/>
            <person name="Repin R."/>
            <person name="Schilthuizen M."/>
            <person name="Schranz E."/>
            <person name="Heidstra R."/>
            <person name="Miyata K."/>
            <person name="Fedorova E."/>
            <person name="Kohlen W."/>
            <person name="Bisseling T."/>
            <person name="Smit S."/>
            <person name="Geurts R."/>
        </authorList>
    </citation>
    <scope>NUCLEOTIDE SEQUENCE [LARGE SCALE GENOMIC DNA]</scope>
    <source>
        <strain evidence="5">cv. WU1-14</strain>
    </source>
</reference>
<accession>A0A2P5BFB7</accession>
<feature type="compositionally biased region" description="Polar residues" evidence="2">
    <location>
        <begin position="67"/>
        <end position="76"/>
    </location>
</feature>
<feature type="region of interest" description="Disordered" evidence="2">
    <location>
        <begin position="156"/>
        <end position="177"/>
    </location>
</feature>
<dbReference type="EMBL" id="JXTB01000294">
    <property type="protein sequence ID" value="PON47477.1"/>
    <property type="molecule type" value="Genomic_DNA"/>
</dbReference>
<dbReference type="STRING" id="3476.A0A2P5BFB7"/>
<sequence length="314" mass="34847">MSNPRVTITLGRTGQVVERGGTGSEFAHGYSRGIFSGSKRSMGERLGTGSNGVLSSANKRQRGDGSKWSSADNTHDYQLTRNDLRLKLMRKRQPKQIQGGMELQMKRPNMVQMPLNHHMPQYKSETNGNTHLRKIPPRESADDLLLVDSLRNSYSSRNTNELRGRSPDRTSRNSLRLSPPRNFEELWKVPPIRAADASRVRQFPSSSVVTASQPTGSMPMTMKAPPGTAKLVSQFAPGSSSMQHISHMEPLNVVGLLRTLGLEKYAILFQAEEVDMTALRQMGDKDLKDLGLPMGPRKKILLALVPARPKRPSP</sequence>
<dbReference type="Pfam" id="PF00536">
    <property type="entry name" value="SAM_1"/>
    <property type="match status" value="1"/>
</dbReference>
<evidence type="ECO:0000313" key="5">
    <source>
        <dbReference type="Proteomes" id="UP000237105"/>
    </source>
</evidence>
<dbReference type="SMART" id="SM00454">
    <property type="entry name" value="SAM"/>
    <property type="match status" value="1"/>
</dbReference>
<feature type="domain" description="SAM" evidence="3">
    <location>
        <begin position="245"/>
        <end position="310"/>
    </location>
</feature>
<dbReference type="SUPFAM" id="SSF47769">
    <property type="entry name" value="SAM/Pointed domain"/>
    <property type="match status" value="1"/>
</dbReference>
<dbReference type="PANTHER" id="PTHR10627:SF74">
    <property type="entry name" value="OS08G0526500 PROTEIN"/>
    <property type="match status" value="1"/>
</dbReference>
<dbReference type="AlphaFoldDB" id="A0A2P5BFB7"/>
<dbReference type="Proteomes" id="UP000237105">
    <property type="component" value="Unassembled WGS sequence"/>
</dbReference>
<keyword evidence="1" id="KW-0677">Repeat</keyword>
<evidence type="ECO:0000313" key="4">
    <source>
        <dbReference type="EMBL" id="PON47477.1"/>
    </source>
</evidence>
<evidence type="ECO:0000259" key="3">
    <source>
        <dbReference type="SMART" id="SM00454"/>
    </source>
</evidence>
<feature type="compositionally biased region" description="Basic and acidic residues" evidence="2">
    <location>
        <begin position="160"/>
        <end position="171"/>
    </location>
</feature>
<keyword evidence="5" id="KW-1185">Reference proteome</keyword>
<feature type="region of interest" description="Disordered" evidence="2">
    <location>
        <begin position="120"/>
        <end position="140"/>
    </location>
</feature>
<proteinExistence type="predicted"/>
<evidence type="ECO:0000256" key="2">
    <source>
        <dbReference type="SAM" id="MobiDB-lite"/>
    </source>
</evidence>
<dbReference type="OrthoDB" id="76949at2759"/>
<keyword evidence="4" id="KW-0808">Transferase</keyword>
<name>A0A2P5BFB7_PARAD</name>
<evidence type="ECO:0000256" key="1">
    <source>
        <dbReference type="ARBA" id="ARBA00022737"/>
    </source>
</evidence>
<comment type="caution">
    <text evidence="4">The sequence shown here is derived from an EMBL/GenBank/DDBJ whole genome shotgun (WGS) entry which is preliminary data.</text>
</comment>
<organism evidence="4 5">
    <name type="scientific">Parasponia andersonii</name>
    <name type="common">Sponia andersonii</name>
    <dbReference type="NCBI Taxonomy" id="3476"/>
    <lineage>
        <taxon>Eukaryota</taxon>
        <taxon>Viridiplantae</taxon>
        <taxon>Streptophyta</taxon>
        <taxon>Embryophyta</taxon>
        <taxon>Tracheophyta</taxon>
        <taxon>Spermatophyta</taxon>
        <taxon>Magnoliopsida</taxon>
        <taxon>eudicotyledons</taxon>
        <taxon>Gunneridae</taxon>
        <taxon>Pentapetalae</taxon>
        <taxon>rosids</taxon>
        <taxon>fabids</taxon>
        <taxon>Rosales</taxon>
        <taxon>Cannabaceae</taxon>
        <taxon>Parasponia</taxon>
    </lineage>
</organism>